<sequence length="71" mass="7489">MAVSQWRNMKDFTTSLKKQIRNKYQFTVYYIDIDIDIGGGGGGGGGGDGVAAVTNPINGIDSSVTFGGSKR</sequence>
<protein>
    <submittedName>
        <fullName evidence="1">Uncharacterized protein</fullName>
    </submittedName>
</protein>
<dbReference type="Proteomes" id="UP000326757">
    <property type="component" value="Unassembled WGS sequence"/>
</dbReference>
<gene>
    <name evidence="1" type="ORF">EYC80_006981</name>
</gene>
<evidence type="ECO:0000313" key="2">
    <source>
        <dbReference type="Proteomes" id="UP000326757"/>
    </source>
</evidence>
<dbReference type="AlphaFoldDB" id="A0A5N6JZT9"/>
<organism evidence="1 2">
    <name type="scientific">Monilinia laxa</name>
    <name type="common">Brown rot fungus</name>
    <name type="synonym">Sclerotinia laxa</name>
    <dbReference type="NCBI Taxonomy" id="61186"/>
    <lineage>
        <taxon>Eukaryota</taxon>
        <taxon>Fungi</taxon>
        <taxon>Dikarya</taxon>
        <taxon>Ascomycota</taxon>
        <taxon>Pezizomycotina</taxon>
        <taxon>Leotiomycetes</taxon>
        <taxon>Helotiales</taxon>
        <taxon>Sclerotiniaceae</taxon>
        <taxon>Monilinia</taxon>
    </lineage>
</organism>
<keyword evidence="2" id="KW-1185">Reference proteome</keyword>
<comment type="caution">
    <text evidence="1">The sequence shown here is derived from an EMBL/GenBank/DDBJ whole genome shotgun (WGS) entry which is preliminary data.</text>
</comment>
<proteinExistence type="predicted"/>
<accession>A0A5N6JZT9</accession>
<dbReference type="EMBL" id="VIGI01000010">
    <property type="protein sequence ID" value="KAB8295038.1"/>
    <property type="molecule type" value="Genomic_DNA"/>
</dbReference>
<reference evidence="1 2" key="1">
    <citation type="submission" date="2019-06" db="EMBL/GenBank/DDBJ databases">
        <title>Genome Sequence of the Brown Rot Fungal Pathogen Monilinia laxa.</title>
        <authorList>
            <person name="De Miccolis Angelini R.M."/>
            <person name="Landi L."/>
            <person name="Abate D."/>
            <person name="Pollastro S."/>
            <person name="Romanazzi G."/>
            <person name="Faretra F."/>
        </authorList>
    </citation>
    <scope>NUCLEOTIDE SEQUENCE [LARGE SCALE GENOMIC DNA]</scope>
    <source>
        <strain evidence="1 2">Mlax316</strain>
    </source>
</reference>
<evidence type="ECO:0000313" key="1">
    <source>
        <dbReference type="EMBL" id="KAB8295038.1"/>
    </source>
</evidence>
<name>A0A5N6JZT9_MONLA</name>